<proteinExistence type="predicted"/>
<dbReference type="KEGG" id="aalt:CC77DRAFT_1057120"/>
<evidence type="ECO:0008006" key="3">
    <source>
        <dbReference type="Google" id="ProtNLM"/>
    </source>
</evidence>
<dbReference type="InterPro" id="IPR016181">
    <property type="entry name" value="Acyl_CoA_acyltransferase"/>
</dbReference>
<dbReference type="Gene3D" id="3.40.630.30">
    <property type="match status" value="1"/>
</dbReference>
<organism evidence="1 2">
    <name type="scientific">Alternaria alternata</name>
    <name type="common">Alternaria rot fungus</name>
    <name type="synonym">Torula alternata</name>
    <dbReference type="NCBI Taxonomy" id="5599"/>
    <lineage>
        <taxon>Eukaryota</taxon>
        <taxon>Fungi</taxon>
        <taxon>Dikarya</taxon>
        <taxon>Ascomycota</taxon>
        <taxon>Pezizomycotina</taxon>
        <taxon>Dothideomycetes</taxon>
        <taxon>Pleosporomycetidae</taxon>
        <taxon>Pleosporales</taxon>
        <taxon>Pleosporineae</taxon>
        <taxon>Pleosporaceae</taxon>
        <taxon>Alternaria</taxon>
        <taxon>Alternaria sect. Alternaria</taxon>
        <taxon>Alternaria alternata complex</taxon>
    </lineage>
</organism>
<dbReference type="OMA" id="SPLFRWE"/>
<dbReference type="VEuPathDB" id="FungiDB:CC77DRAFT_1057120"/>
<name>A0A177E082_ALTAL</name>
<dbReference type="AlphaFoldDB" id="A0A177E082"/>
<reference evidence="1 2" key="1">
    <citation type="submission" date="2016-05" db="EMBL/GenBank/DDBJ databases">
        <title>Comparative analysis of secretome profiles of manganese(II)-oxidizing ascomycete fungi.</title>
        <authorList>
            <consortium name="DOE Joint Genome Institute"/>
            <person name="Zeiner C.A."/>
            <person name="Purvine S.O."/>
            <person name="Zink E.M."/>
            <person name="Wu S."/>
            <person name="Pasa-Tolic L."/>
            <person name="Chaput D.L."/>
            <person name="Haridas S."/>
            <person name="Grigoriev I.V."/>
            <person name="Santelli C.M."/>
            <person name="Hansel C.M."/>
        </authorList>
    </citation>
    <scope>NUCLEOTIDE SEQUENCE [LARGE SCALE GENOMIC DNA]</scope>
    <source>
        <strain evidence="1 2">SRC1lrK2f</strain>
    </source>
</reference>
<gene>
    <name evidence="1" type="ORF">CC77DRAFT_1057120</name>
</gene>
<sequence>MFFPSVEGVRLATPDDLDRISIVAAAAFFSSPTFKFQRIHYRKFPLDTIASYFVQYKKAMKDPACVVLVAEDVIDEHESEHVYDAIRESFKSVALRRRGIVGVCSIQLKPESAYTHQFQPPEMLANLNERLSAHDLERDQSIEAANIYDAVTRPTKLKHLEGRMRLCTLAVAPCYWRRGHARRLVSFCTQLADSDDAMLGVSATPCGATVVSKAGFQERDYVRYTPLTTTQKVQQDNLYTAGFELW</sequence>
<dbReference type="SUPFAM" id="SSF55729">
    <property type="entry name" value="Acyl-CoA N-acyltransferases (Nat)"/>
    <property type="match status" value="1"/>
</dbReference>
<evidence type="ECO:0000313" key="2">
    <source>
        <dbReference type="Proteomes" id="UP000077248"/>
    </source>
</evidence>
<evidence type="ECO:0000313" key="1">
    <source>
        <dbReference type="EMBL" id="OAG25337.1"/>
    </source>
</evidence>
<accession>A0A177E082</accession>
<dbReference type="EMBL" id="KV441470">
    <property type="protein sequence ID" value="OAG25337.1"/>
    <property type="molecule type" value="Genomic_DNA"/>
</dbReference>
<dbReference type="RefSeq" id="XP_018390758.1">
    <property type="nucleotide sequence ID" value="XM_018527979.1"/>
</dbReference>
<protein>
    <recommendedName>
        <fullName evidence="3">N-acetyltransferase domain-containing protein</fullName>
    </recommendedName>
</protein>
<dbReference type="GeneID" id="29113573"/>
<keyword evidence="2" id="KW-1185">Reference proteome</keyword>
<dbReference type="Proteomes" id="UP000077248">
    <property type="component" value="Unassembled WGS sequence"/>
</dbReference>